<dbReference type="HOGENOM" id="CLU_1604941_0_0_1"/>
<feature type="compositionally biased region" description="Polar residues" evidence="1">
    <location>
        <begin position="30"/>
        <end position="39"/>
    </location>
</feature>
<dbReference type="Gramene" id="ERN11796">
    <property type="protein sequence ID" value="ERN11796"/>
    <property type="gene ID" value="AMTR_s00022p00252730"/>
</dbReference>
<evidence type="ECO:0000256" key="2">
    <source>
        <dbReference type="SAM" id="Phobius"/>
    </source>
</evidence>
<sequence length="166" mass="18903">MAKSNRDETEPSTCDEELMTTPLYTSLYYVQSPSASNPPDSGLPSPYRPEIPSNSCASRATLSRYSSSRGSNNSFVHEKRASYGFRKMEEEAQEGEGEGEEEEEDRGWLWWILGFRKRRASTPSFCIFLQVFWRILLSFGVAVMVFCLATRPPTPKLHVKVGFRFP</sequence>
<dbReference type="Proteomes" id="UP000017836">
    <property type="component" value="Unassembled WGS sequence"/>
</dbReference>
<feature type="transmembrane region" description="Helical" evidence="2">
    <location>
        <begin position="131"/>
        <end position="150"/>
    </location>
</feature>
<protein>
    <submittedName>
        <fullName evidence="3">Uncharacterized protein</fullName>
    </submittedName>
</protein>
<accession>W1PVR5</accession>
<dbReference type="InterPro" id="IPR055276">
    <property type="entry name" value="NHL41-like"/>
</dbReference>
<evidence type="ECO:0000313" key="3">
    <source>
        <dbReference type="EMBL" id="ERN11796.1"/>
    </source>
</evidence>
<dbReference type="OMA" id="ETEPSTC"/>
<keyword evidence="2" id="KW-0472">Membrane</keyword>
<keyword evidence="4" id="KW-1185">Reference proteome</keyword>
<keyword evidence="2" id="KW-0812">Transmembrane</keyword>
<name>W1PVR5_AMBTC</name>
<evidence type="ECO:0000256" key="1">
    <source>
        <dbReference type="SAM" id="MobiDB-lite"/>
    </source>
</evidence>
<organism evidence="3 4">
    <name type="scientific">Amborella trichopoda</name>
    <dbReference type="NCBI Taxonomy" id="13333"/>
    <lineage>
        <taxon>Eukaryota</taxon>
        <taxon>Viridiplantae</taxon>
        <taxon>Streptophyta</taxon>
        <taxon>Embryophyta</taxon>
        <taxon>Tracheophyta</taxon>
        <taxon>Spermatophyta</taxon>
        <taxon>Magnoliopsida</taxon>
        <taxon>Amborellales</taxon>
        <taxon>Amborellaceae</taxon>
        <taxon>Amborella</taxon>
    </lineage>
</organism>
<feature type="region of interest" description="Disordered" evidence="1">
    <location>
        <begin position="30"/>
        <end position="54"/>
    </location>
</feature>
<gene>
    <name evidence="3" type="ORF">AMTR_s00022p00252730</name>
</gene>
<dbReference type="PANTHER" id="PTHR48436:SF1">
    <property type="entry name" value="2, PUTATIVE-RELATED"/>
    <property type="match status" value="1"/>
</dbReference>
<keyword evidence="2" id="KW-1133">Transmembrane helix</keyword>
<evidence type="ECO:0000313" key="4">
    <source>
        <dbReference type="Proteomes" id="UP000017836"/>
    </source>
</evidence>
<dbReference type="AlphaFoldDB" id="W1PVR5"/>
<proteinExistence type="predicted"/>
<dbReference type="PANTHER" id="PTHR48436">
    <property type="entry name" value="2, PUTATIVE-RELATED"/>
    <property type="match status" value="1"/>
</dbReference>
<reference evidence="4" key="1">
    <citation type="journal article" date="2013" name="Science">
        <title>The Amborella genome and the evolution of flowering plants.</title>
        <authorList>
            <consortium name="Amborella Genome Project"/>
        </authorList>
    </citation>
    <scope>NUCLEOTIDE SEQUENCE [LARGE SCALE GENOMIC DNA]</scope>
</reference>
<dbReference type="EMBL" id="KI392687">
    <property type="protein sequence ID" value="ERN11796.1"/>
    <property type="molecule type" value="Genomic_DNA"/>
</dbReference>